<dbReference type="SUPFAM" id="SSF55909">
    <property type="entry name" value="Pentein"/>
    <property type="match status" value="1"/>
</dbReference>
<dbReference type="AlphaFoldDB" id="A0A6I3KX58"/>
<reference evidence="1 2" key="1">
    <citation type="submission" date="2019-11" db="EMBL/GenBank/DDBJ databases">
        <title>Nocardia sp. nov. CT2-14 isolated from soil.</title>
        <authorList>
            <person name="Kanchanasin P."/>
            <person name="Tanasupawat S."/>
            <person name="Yuki M."/>
            <person name="Kudo T."/>
        </authorList>
    </citation>
    <scope>NUCLEOTIDE SEQUENCE [LARGE SCALE GENOMIC DNA]</scope>
    <source>
        <strain evidence="1 2">CT2-14</strain>
    </source>
</reference>
<keyword evidence="2" id="KW-1185">Reference proteome</keyword>
<dbReference type="GO" id="GO:0016787">
    <property type="term" value="F:hydrolase activity"/>
    <property type="evidence" value="ECO:0007669"/>
    <property type="project" value="UniProtKB-KW"/>
</dbReference>
<evidence type="ECO:0000313" key="1">
    <source>
        <dbReference type="EMBL" id="MTE14257.1"/>
    </source>
</evidence>
<organism evidence="1 2">
    <name type="scientific">Nocardia aurantiaca</name>
    <dbReference type="NCBI Taxonomy" id="2675850"/>
    <lineage>
        <taxon>Bacteria</taxon>
        <taxon>Bacillati</taxon>
        <taxon>Actinomycetota</taxon>
        <taxon>Actinomycetes</taxon>
        <taxon>Mycobacteriales</taxon>
        <taxon>Nocardiaceae</taxon>
        <taxon>Nocardia</taxon>
    </lineage>
</organism>
<dbReference type="NCBIfam" id="NF045659">
    <property type="entry name" value="DiMArgaseDdahMtb"/>
    <property type="match status" value="1"/>
</dbReference>
<protein>
    <submittedName>
        <fullName evidence="1">N-dimethylarginine dimethylaminohydrolase</fullName>
    </submittedName>
</protein>
<dbReference type="EMBL" id="WMBB01000007">
    <property type="protein sequence ID" value="MTE14257.1"/>
    <property type="molecule type" value="Genomic_DNA"/>
</dbReference>
<accession>A0A6I3KX58</accession>
<evidence type="ECO:0000313" key="2">
    <source>
        <dbReference type="Proteomes" id="UP000432464"/>
    </source>
</evidence>
<dbReference type="Proteomes" id="UP000432464">
    <property type="component" value="Unassembled WGS sequence"/>
</dbReference>
<comment type="caution">
    <text evidence="1">The sequence shown here is derived from an EMBL/GenBank/DDBJ whole genome shotgun (WGS) entry which is preliminary data.</text>
</comment>
<name>A0A6I3KX58_9NOCA</name>
<proteinExistence type="predicted"/>
<dbReference type="Gene3D" id="3.75.10.10">
    <property type="entry name" value="L-arginine/glycine Amidinotransferase, Chain A"/>
    <property type="match status" value="1"/>
</dbReference>
<gene>
    <name evidence="1" type="ORF">GLP40_15990</name>
</gene>
<keyword evidence="1" id="KW-0378">Hydrolase</keyword>
<sequence length="267" mass="28833">MCRPEHFDVTYAINPWMNTSDPVNRALALAQWDGLRAAYEAHGHRVEVIEPVAGLPDMVFAANGGLIIEDRALSARFANPERAQEGPAYHGWMCTQGFTAVSAARETNEGEGDFAIARDRILAGTGFRSARAAHDEVAEFFGLPVVSLDLVDPRFYHLDTALMVLDDTIAYYPGAFSGPSARLLARMYPDAVIATEEDANVLGLNGVCDGYHVFLTEKAADLAEQLRARGYDPVGIDLSELLKSGGSVKCCTLELHRITTAAGSGTD</sequence>